<keyword evidence="2" id="KW-1185">Reference proteome</keyword>
<gene>
    <name evidence="1" type="ORF">NQ176_g4447</name>
</gene>
<sequence length="433" mass="48399">MVDVTKLSRRRNATLPLATSSITLPLSQSIDGTESERRYFFNYIRFTETADLHHTCNTQQVWARFIPQLGHHHEVVKHSMVAFGAAFQRFKLGITKDASTSPFTDAINELEAFTTRQYCKALNEVSQLPVQGDVECTKLALACCLNFVCIESLRVNHHTALWHLNNGVRIIEASMGRGELEGNDKSMAEKGALHTLDTDLRDLIQQFYDYRICLQGLDPKAPLLLKNPGHCLQPEGVASLPFIFHTVPDGHDARIRLARSVMSFYGNLEVFGAEKLPGEQEIFDQRLTNLRQQALWADHAFETFLDSPQAPPCTSPARYVSYIDFIHVIRITGALDLMAVGAVMHESVAYSGPFQARFIERLVRYGEAAHAFFTASGAQRAGFALETCIVSPLRWAYDNAAEAKVKGRALRILQETEANFGPPNGYTRNGVLL</sequence>
<dbReference type="Proteomes" id="UP001143910">
    <property type="component" value="Unassembled WGS sequence"/>
</dbReference>
<reference evidence="1" key="1">
    <citation type="submission" date="2022-08" db="EMBL/GenBank/DDBJ databases">
        <title>Genome Sequence of Lecanicillium fungicola.</title>
        <authorList>
            <person name="Buettner E."/>
        </authorList>
    </citation>
    <scope>NUCLEOTIDE SEQUENCE</scope>
    <source>
        <strain evidence="1">Babe33</strain>
    </source>
</reference>
<organism evidence="1 2">
    <name type="scientific">Zarea fungicola</name>
    <dbReference type="NCBI Taxonomy" id="93591"/>
    <lineage>
        <taxon>Eukaryota</taxon>
        <taxon>Fungi</taxon>
        <taxon>Dikarya</taxon>
        <taxon>Ascomycota</taxon>
        <taxon>Pezizomycotina</taxon>
        <taxon>Sordariomycetes</taxon>
        <taxon>Hypocreomycetidae</taxon>
        <taxon>Hypocreales</taxon>
        <taxon>Cordycipitaceae</taxon>
        <taxon>Zarea</taxon>
    </lineage>
</organism>
<evidence type="ECO:0000313" key="1">
    <source>
        <dbReference type="EMBL" id="KAJ2977305.1"/>
    </source>
</evidence>
<evidence type="ECO:0000313" key="2">
    <source>
        <dbReference type="Proteomes" id="UP001143910"/>
    </source>
</evidence>
<proteinExistence type="predicted"/>
<comment type="caution">
    <text evidence="1">The sequence shown here is derived from an EMBL/GenBank/DDBJ whole genome shotgun (WGS) entry which is preliminary data.</text>
</comment>
<dbReference type="EMBL" id="JANJQO010000485">
    <property type="protein sequence ID" value="KAJ2977305.1"/>
    <property type="molecule type" value="Genomic_DNA"/>
</dbReference>
<protein>
    <submittedName>
        <fullName evidence="1">Uncharacterized protein</fullName>
    </submittedName>
</protein>
<name>A0ACC1NEA7_9HYPO</name>
<accession>A0ACC1NEA7</accession>